<reference evidence="2 3" key="1">
    <citation type="journal article" date="2013" name="Genome Biol.">
        <title>The genome sequence of the most widely cultivated cacao type and its use to identify candidate genes regulating pod color.</title>
        <authorList>
            <person name="Motamayor J.C."/>
            <person name="Mockaitis K."/>
            <person name="Schmutz J."/>
            <person name="Haiminen N."/>
            <person name="Iii D.L."/>
            <person name="Cornejo O."/>
            <person name="Findley S.D."/>
            <person name="Zheng P."/>
            <person name="Utro F."/>
            <person name="Royaert S."/>
            <person name="Saski C."/>
            <person name="Jenkins J."/>
            <person name="Podicheti R."/>
            <person name="Zhao M."/>
            <person name="Scheffler B.E."/>
            <person name="Stack J.C."/>
            <person name="Feltus F.A."/>
            <person name="Mustiga G.M."/>
            <person name="Amores F."/>
            <person name="Phillips W."/>
            <person name="Marelli J.P."/>
            <person name="May G.D."/>
            <person name="Shapiro H."/>
            <person name="Ma J."/>
            <person name="Bustamante C.D."/>
            <person name="Schnell R.J."/>
            <person name="Main D."/>
            <person name="Gilbert D."/>
            <person name="Parida L."/>
            <person name="Kuhn D.N."/>
        </authorList>
    </citation>
    <scope>NUCLEOTIDE SEQUENCE [LARGE SCALE GENOMIC DNA]</scope>
    <source>
        <strain evidence="3">cv. Matina 1-6</strain>
    </source>
</reference>
<sequence length="304" mass="35248">MKMGREDIRVCEIWRSHGSKKGRGSVERVMASRSKHMVNLAKYGGREENQSKTTSKWWEYGEKERGKNRKKETYAQVQNVGGGLVRVEDTLDCNNLVVAIMVVETENENKIEEVIELQVGERSYKGWEEYRETKESKASMEREERKNERLGNRKGMEEEDDDVEISEEIDDIGVVDNEISTENALLEIEKEREKEGNLNFKSKKDGSACKGIEKEGQWHGEEGMLQVTELETASNSRELSLAKRRMGEGEMDYEKKKKMKRRWVVKNMELEGKACNKKGRIKMREIRKWVKMKKDGGLRKGSLA</sequence>
<proteinExistence type="predicted"/>
<dbReference type="Gramene" id="EOY13046">
    <property type="protein sequence ID" value="EOY13046"/>
    <property type="gene ID" value="TCM_031559"/>
</dbReference>
<accession>A0A061F7M6</accession>
<keyword evidence="3" id="KW-1185">Reference proteome</keyword>
<feature type="compositionally biased region" description="Basic and acidic residues" evidence="1">
    <location>
        <begin position="132"/>
        <end position="156"/>
    </location>
</feature>
<feature type="region of interest" description="Disordered" evidence="1">
    <location>
        <begin position="132"/>
        <end position="163"/>
    </location>
</feature>
<protein>
    <submittedName>
        <fullName evidence="2">Uncharacterized protein</fullName>
    </submittedName>
</protein>
<feature type="region of interest" description="Disordered" evidence="1">
    <location>
        <begin position="231"/>
        <end position="254"/>
    </location>
</feature>
<name>A0A061F7M6_THECC</name>
<evidence type="ECO:0000256" key="1">
    <source>
        <dbReference type="SAM" id="MobiDB-lite"/>
    </source>
</evidence>
<evidence type="ECO:0000313" key="2">
    <source>
        <dbReference type="EMBL" id="EOY13046.1"/>
    </source>
</evidence>
<feature type="compositionally biased region" description="Basic and acidic residues" evidence="1">
    <location>
        <begin position="245"/>
        <end position="254"/>
    </location>
</feature>
<dbReference type="AlphaFoldDB" id="A0A061F7M6"/>
<organism evidence="2 3">
    <name type="scientific">Theobroma cacao</name>
    <name type="common">Cacao</name>
    <name type="synonym">Cocoa</name>
    <dbReference type="NCBI Taxonomy" id="3641"/>
    <lineage>
        <taxon>Eukaryota</taxon>
        <taxon>Viridiplantae</taxon>
        <taxon>Streptophyta</taxon>
        <taxon>Embryophyta</taxon>
        <taxon>Tracheophyta</taxon>
        <taxon>Spermatophyta</taxon>
        <taxon>Magnoliopsida</taxon>
        <taxon>eudicotyledons</taxon>
        <taxon>Gunneridae</taxon>
        <taxon>Pentapetalae</taxon>
        <taxon>rosids</taxon>
        <taxon>malvids</taxon>
        <taxon>Malvales</taxon>
        <taxon>Malvaceae</taxon>
        <taxon>Byttnerioideae</taxon>
        <taxon>Theobroma</taxon>
    </lineage>
</organism>
<dbReference type="InParanoid" id="A0A061F7M6"/>
<gene>
    <name evidence="2" type="ORF">TCM_031559</name>
</gene>
<dbReference type="EMBL" id="CM001885">
    <property type="protein sequence ID" value="EOY13046.1"/>
    <property type="molecule type" value="Genomic_DNA"/>
</dbReference>
<evidence type="ECO:0000313" key="3">
    <source>
        <dbReference type="Proteomes" id="UP000026915"/>
    </source>
</evidence>
<dbReference type="HOGENOM" id="CLU_916482_0_0_1"/>
<dbReference type="Proteomes" id="UP000026915">
    <property type="component" value="Chromosome 7"/>
</dbReference>